<dbReference type="NCBIfam" id="NF004514">
    <property type="entry name" value="PRK05855.1"/>
    <property type="match status" value="1"/>
</dbReference>
<dbReference type="EMBL" id="NTGA01000015">
    <property type="protein sequence ID" value="PAY23435.1"/>
    <property type="molecule type" value="Genomic_DNA"/>
</dbReference>
<evidence type="ECO:0000256" key="2">
    <source>
        <dbReference type="ARBA" id="ARBA00023002"/>
    </source>
</evidence>
<dbReference type="InterPro" id="IPR000073">
    <property type="entry name" value="AB_hydrolase_1"/>
</dbReference>
<dbReference type="InterPro" id="IPR029058">
    <property type="entry name" value="AB_hydrolase_fold"/>
</dbReference>
<protein>
    <submittedName>
        <fullName evidence="4">Short chain dehydrogenase</fullName>
    </submittedName>
</protein>
<dbReference type="Proteomes" id="UP000218810">
    <property type="component" value="Unassembled WGS sequence"/>
</dbReference>
<proteinExistence type="inferred from homology"/>
<dbReference type="PRINTS" id="PR00080">
    <property type="entry name" value="SDRFAMILY"/>
</dbReference>
<comment type="caution">
    <text evidence="4">The sequence shown here is derived from an EMBL/GenBank/DDBJ whole genome shotgun (WGS) entry which is preliminary data.</text>
</comment>
<dbReference type="GO" id="GO:0016491">
    <property type="term" value="F:oxidoreductase activity"/>
    <property type="evidence" value="ECO:0007669"/>
    <property type="project" value="UniProtKB-KW"/>
</dbReference>
<dbReference type="CDD" id="cd05233">
    <property type="entry name" value="SDR_c"/>
    <property type="match status" value="1"/>
</dbReference>
<evidence type="ECO:0000313" key="4">
    <source>
        <dbReference type="EMBL" id="PAY23435.1"/>
    </source>
</evidence>
<dbReference type="InterPro" id="IPR036291">
    <property type="entry name" value="NAD(P)-bd_dom_sf"/>
</dbReference>
<dbReference type="Gene3D" id="3.40.50.1820">
    <property type="entry name" value="alpha/beta hydrolase"/>
    <property type="match status" value="1"/>
</dbReference>
<gene>
    <name evidence="4" type="ORF">CEY15_08495</name>
</gene>
<dbReference type="PANTHER" id="PTHR43391:SF12">
    <property type="entry name" value="OXIDOREDUCTASE EPHD-RELATED"/>
    <property type="match status" value="1"/>
</dbReference>
<dbReference type="PANTHER" id="PTHR43391">
    <property type="entry name" value="RETINOL DEHYDROGENASE-RELATED"/>
    <property type="match status" value="1"/>
</dbReference>
<dbReference type="InterPro" id="IPR020904">
    <property type="entry name" value="Sc_DH/Rdtase_CS"/>
</dbReference>
<comment type="similarity">
    <text evidence="1">Belongs to the short-chain dehydrogenases/reductases (SDR) family.</text>
</comment>
<evidence type="ECO:0000313" key="5">
    <source>
        <dbReference type="Proteomes" id="UP000218810"/>
    </source>
</evidence>
<reference evidence="5" key="1">
    <citation type="submission" date="2017-09" db="EMBL/GenBank/DDBJ databases">
        <authorList>
            <person name="Zhang Y."/>
            <person name="Huang X."/>
            <person name="Liu J."/>
            <person name="Lu L."/>
            <person name="Peng K."/>
        </authorList>
    </citation>
    <scope>NUCLEOTIDE SEQUENCE [LARGE SCALE GENOMIC DNA]</scope>
    <source>
        <strain evidence="5">S-XJ-1</strain>
    </source>
</reference>
<dbReference type="SUPFAM" id="SSF53474">
    <property type="entry name" value="alpha/beta-Hydrolases"/>
    <property type="match status" value="1"/>
</dbReference>
<evidence type="ECO:0000259" key="3">
    <source>
        <dbReference type="SMART" id="SM00822"/>
    </source>
</evidence>
<dbReference type="AlphaFoldDB" id="A0A2A2WQL7"/>
<accession>A0A2A2WQL7</accession>
<name>A0A2A2WQL7_9ACTN</name>
<evidence type="ECO:0000256" key="1">
    <source>
        <dbReference type="ARBA" id="ARBA00006484"/>
    </source>
</evidence>
<dbReference type="FunFam" id="3.40.50.720:FF:000084">
    <property type="entry name" value="Short-chain dehydrogenase reductase"/>
    <property type="match status" value="1"/>
</dbReference>
<dbReference type="Gene3D" id="3.40.50.720">
    <property type="entry name" value="NAD(P)-binding Rossmann-like Domain"/>
    <property type="match status" value="1"/>
</dbReference>
<dbReference type="OrthoDB" id="4220752at2"/>
<organism evidence="4 5">
    <name type="scientific">Dietzia natronolimnaea</name>
    <dbReference type="NCBI Taxonomy" id="161920"/>
    <lineage>
        <taxon>Bacteria</taxon>
        <taxon>Bacillati</taxon>
        <taxon>Actinomycetota</taxon>
        <taxon>Actinomycetes</taxon>
        <taxon>Mycobacteriales</taxon>
        <taxon>Dietziaceae</taxon>
        <taxon>Dietzia</taxon>
    </lineage>
</organism>
<dbReference type="SMART" id="SM00822">
    <property type="entry name" value="PKS_KR"/>
    <property type="match status" value="1"/>
</dbReference>
<dbReference type="InterPro" id="IPR002347">
    <property type="entry name" value="SDR_fam"/>
</dbReference>
<feature type="domain" description="Ketoreductase" evidence="3">
    <location>
        <begin position="302"/>
        <end position="487"/>
    </location>
</feature>
<dbReference type="Pfam" id="PF00561">
    <property type="entry name" value="Abhydrolase_1"/>
    <property type="match status" value="1"/>
</dbReference>
<dbReference type="InterPro" id="IPR057326">
    <property type="entry name" value="KR_dom"/>
</dbReference>
<dbReference type="Pfam" id="PF00106">
    <property type="entry name" value="adh_short"/>
    <property type="match status" value="1"/>
</dbReference>
<sequence>MATTDGLSLAVAVTGPVDAPTLVCVHGYPDNRSVWDGITHELSDRYRVVSYDVRGAGDSEAPTSRAGYSNDQLAADLDAVIDSVSPDRPVHLLGHDWGSIQTWHAVTGSGAASRAASFTSISGPCLDLVGLWITGEGRELTAPMLTQSLSSAYIGWFHLPWLPEALWRSGVGDGLGRRIAAIGRGDSEVPPDDTARSERDLVNGLEMYRANMRRHLLRPRRRRTTVPVQVLTPIRDVFVTPALQECARLGADDVHVRPVVGGHWVVRDRPAVIAALVDEHIRSVSGSGGSENARDVDGRRAELVVITGAGSGIGRATAVEYGSRGATVVIADRDLDGAERTARQVGLVGGTGVPYLLDVTDADAWQEFAEDLRERHGVPDVVINNAGIGMGGGFLETTPQDWQAVIDVNLWGVIHGCRVFGEMMRDRGTGGQLVNLSSAAAFLPSRILPAYGTTKAAVLALSESLRADLARHGIGVTVVCPGFVNTGISRSTRYVGMDEDSQERTRRAASGQYARRNYSPEKVARAIVRAADGNSAVVAVTAESRMGMRLHGLAPGVLRALARADLTPS</sequence>
<keyword evidence="2" id="KW-0560">Oxidoreductase</keyword>
<dbReference type="PROSITE" id="PS00061">
    <property type="entry name" value="ADH_SHORT"/>
    <property type="match status" value="1"/>
</dbReference>
<dbReference type="PRINTS" id="PR00081">
    <property type="entry name" value="GDHRDH"/>
</dbReference>
<dbReference type="SUPFAM" id="SSF51735">
    <property type="entry name" value="NAD(P)-binding Rossmann-fold domains"/>
    <property type="match status" value="1"/>
</dbReference>
<keyword evidence="5" id="KW-1185">Reference proteome</keyword>